<sequence length="82" mass="9787">MSSQRQRVLDLYKRLQYLGREYPGGPDKFRHKCYGAFKRQSSETDPGKVEKAIALGEYVEKEILALYSLRKYRAMKKRYYDN</sequence>
<reference evidence="3" key="1">
    <citation type="submission" date="2017-01" db="EMBL/GenBank/DDBJ databases">
        <title>A deep insight into the sialotranscriptome of adult male and female Cluex tarsalis mosquitoes.</title>
        <authorList>
            <person name="Ribeiro J.M."/>
            <person name="Moreira F."/>
            <person name="Bernard K.A."/>
            <person name="Calvo E."/>
        </authorList>
    </citation>
    <scope>NUCLEOTIDE SEQUENCE</scope>
    <source>
        <strain evidence="3">Kern County</strain>
        <tissue evidence="3">Salivary glands</tissue>
    </source>
</reference>
<dbReference type="GO" id="GO:0090324">
    <property type="term" value="P:negative regulation of oxidative phosphorylation"/>
    <property type="evidence" value="ECO:0007669"/>
    <property type="project" value="InterPro"/>
</dbReference>
<dbReference type="PANTHER" id="PTHR21024:SF0">
    <property type="entry name" value="ELECTRON TRANSFER FLAVOPROTEIN REGULATORY FACTOR 1"/>
    <property type="match status" value="1"/>
</dbReference>
<comment type="similarity">
    <text evidence="1">Belongs to the complex I LYR family.</text>
</comment>
<evidence type="ECO:0000259" key="2">
    <source>
        <dbReference type="Pfam" id="PF05347"/>
    </source>
</evidence>
<accession>A0A1Q3FL06</accession>
<dbReference type="InterPro" id="IPR052000">
    <property type="entry name" value="ETFRF1"/>
</dbReference>
<dbReference type="GO" id="GO:0022904">
    <property type="term" value="P:respiratory electron transport chain"/>
    <property type="evidence" value="ECO:0007669"/>
    <property type="project" value="TreeGrafter"/>
</dbReference>
<dbReference type="PANTHER" id="PTHR21024">
    <property type="entry name" value="GROWTH HORMONE-INDUCIBLE SOLUBLE PROTEIN-RELATED"/>
    <property type="match status" value="1"/>
</dbReference>
<dbReference type="AlphaFoldDB" id="A0A1Q3FL06"/>
<organism evidence="3">
    <name type="scientific">Culex tarsalis</name>
    <name type="common">Encephalitis mosquito</name>
    <dbReference type="NCBI Taxonomy" id="7177"/>
    <lineage>
        <taxon>Eukaryota</taxon>
        <taxon>Metazoa</taxon>
        <taxon>Ecdysozoa</taxon>
        <taxon>Arthropoda</taxon>
        <taxon>Hexapoda</taxon>
        <taxon>Insecta</taxon>
        <taxon>Pterygota</taxon>
        <taxon>Neoptera</taxon>
        <taxon>Endopterygota</taxon>
        <taxon>Diptera</taxon>
        <taxon>Nematocera</taxon>
        <taxon>Culicoidea</taxon>
        <taxon>Culicidae</taxon>
        <taxon>Culicinae</taxon>
        <taxon>Culicini</taxon>
        <taxon>Culex</taxon>
        <taxon>Culex</taxon>
    </lineage>
</organism>
<feature type="domain" description="Complex 1 LYR protein" evidence="2">
    <location>
        <begin position="6"/>
        <end position="57"/>
    </location>
</feature>
<dbReference type="CDD" id="cd20265">
    <property type="entry name" value="Complex1_LYR_ETFRF1_LYRM5"/>
    <property type="match status" value="1"/>
</dbReference>
<evidence type="ECO:0000256" key="1">
    <source>
        <dbReference type="ARBA" id="ARBA00009508"/>
    </source>
</evidence>
<dbReference type="InterPro" id="IPR008011">
    <property type="entry name" value="Complex1_LYR_dom"/>
</dbReference>
<dbReference type="InterPro" id="IPR045296">
    <property type="entry name" value="Complex1_LYR_ETFRF1_LYRM5"/>
</dbReference>
<evidence type="ECO:0000313" key="3">
    <source>
        <dbReference type="EMBL" id="JAV28184.1"/>
    </source>
</evidence>
<dbReference type="EMBL" id="GFDL01006861">
    <property type="protein sequence ID" value="JAV28184.1"/>
    <property type="molecule type" value="Transcribed_RNA"/>
</dbReference>
<protein>
    <recommendedName>
        <fullName evidence="2">Complex 1 LYR protein domain-containing protein</fullName>
    </recommendedName>
</protein>
<proteinExistence type="inferred from homology"/>
<name>A0A1Q3FL06_CULTA</name>
<dbReference type="GO" id="GO:0005739">
    <property type="term" value="C:mitochondrion"/>
    <property type="evidence" value="ECO:0007669"/>
    <property type="project" value="TreeGrafter"/>
</dbReference>
<dbReference type="Pfam" id="PF05347">
    <property type="entry name" value="Complex1_LYR"/>
    <property type="match status" value="1"/>
</dbReference>